<feature type="transmembrane region" description="Helical" evidence="1">
    <location>
        <begin position="124"/>
        <end position="142"/>
    </location>
</feature>
<dbReference type="Proteomes" id="UP000034407">
    <property type="component" value="Unassembled WGS sequence"/>
</dbReference>
<evidence type="ECO:0000313" key="4">
    <source>
        <dbReference type="Proteomes" id="UP000034407"/>
    </source>
</evidence>
<evidence type="ECO:0000259" key="2">
    <source>
        <dbReference type="Pfam" id="PF02517"/>
    </source>
</evidence>
<keyword evidence="1" id="KW-1133">Transmembrane helix</keyword>
<accession>A0A0M3DII1</accession>
<name>A0A0M3DII1_9FIRM</name>
<sequence length="271" mass="30296">MKEIKIWKMALIWFGTTFLVSLGEILYSLSSFGMALSNIQFAFIMFLSILVITLISGKVNSNLLKERFYNFKKVSNTKEILKVVCTQIFLSFGLANLSIGILAIANQNKALELLNDSWGNPTNFMDLILLLIVLVILAPILEEIVFRRVLFKRLNMRFSFIFSSIVSSLIFGLGHETLGMLGAIAFGIACCVLYKKYNNLVVSISVHSLNNLFAGIFIAISYFAGTLNIKVTNITNLEIAFYLISGGLVTLIGLVIFIKFIIKNKKYLVSN</sequence>
<dbReference type="RefSeq" id="WP_046823088.1">
    <property type="nucleotide sequence ID" value="NZ_LBBT01000204.1"/>
</dbReference>
<dbReference type="Pfam" id="PF02517">
    <property type="entry name" value="Rce1-like"/>
    <property type="match status" value="1"/>
</dbReference>
<feature type="transmembrane region" description="Helical" evidence="1">
    <location>
        <begin position="154"/>
        <end position="173"/>
    </location>
</feature>
<feature type="transmembrane region" description="Helical" evidence="1">
    <location>
        <begin position="179"/>
        <end position="197"/>
    </location>
</feature>
<keyword evidence="1" id="KW-0812">Transmembrane</keyword>
<feature type="transmembrane region" description="Helical" evidence="1">
    <location>
        <begin position="239"/>
        <end position="262"/>
    </location>
</feature>
<dbReference type="EMBL" id="LBBT01000204">
    <property type="protein sequence ID" value="KKY01249.1"/>
    <property type="molecule type" value="Genomic_DNA"/>
</dbReference>
<dbReference type="InterPro" id="IPR052710">
    <property type="entry name" value="CAAX_protease"/>
</dbReference>
<evidence type="ECO:0000256" key="1">
    <source>
        <dbReference type="SAM" id="Phobius"/>
    </source>
</evidence>
<feature type="transmembrane region" description="Helical" evidence="1">
    <location>
        <begin position="209"/>
        <end position="227"/>
    </location>
</feature>
<comment type="caution">
    <text evidence="3">The sequence shown here is derived from an EMBL/GenBank/DDBJ whole genome shotgun (WGS) entry which is preliminary data.</text>
</comment>
<gene>
    <name evidence="3" type="ORF">VN21_09720</name>
</gene>
<protein>
    <recommendedName>
        <fullName evidence="2">CAAX prenyl protease 2/Lysostaphin resistance protein A-like domain-containing protein</fullName>
    </recommendedName>
</protein>
<dbReference type="PANTHER" id="PTHR36435">
    <property type="entry name" value="SLR1288 PROTEIN"/>
    <property type="match status" value="1"/>
</dbReference>
<dbReference type="PANTHER" id="PTHR36435:SF1">
    <property type="entry name" value="CAAX AMINO TERMINAL PROTEASE FAMILY PROTEIN"/>
    <property type="match status" value="1"/>
</dbReference>
<feature type="transmembrane region" description="Helical" evidence="1">
    <location>
        <begin position="80"/>
        <end position="104"/>
    </location>
</feature>
<dbReference type="PATRIC" id="fig|1629550.3.peg.1392"/>
<dbReference type="GO" id="GO:0004175">
    <property type="term" value="F:endopeptidase activity"/>
    <property type="evidence" value="ECO:0007669"/>
    <property type="project" value="UniProtKB-ARBA"/>
</dbReference>
<keyword evidence="1" id="KW-0472">Membrane</keyword>
<dbReference type="AlphaFoldDB" id="A0A0M3DII1"/>
<dbReference type="OrthoDB" id="4177129at2"/>
<organism evidence="3 4">
    <name type="scientific">Paraclostridium benzoelyticum</name>
    <dbReference type="NCBI Taxonomy" id="1629550"/>
    <lineage>
        <taxon>Bacteria</taxon>
        <taxon>Bacillati</taxon>
        <taxon>Bacillota</taxon>
        <taxon>Clostridia</taxon>
        <taxon>Peptostreptococcales</taxon>
        <taxon>Peptostreptococcaceae</taxon>
        <taxon>Paraclostridium</taxon>
    </lineage>
</organism>
<dbReference type="InterPro" id="IPR003675">
    <property type="entry name" value="Rce1/LyrA-like_dom"/>
</dbReference>
<feature type="transmembrane region" description="Helical" evidence="1">
    <location>
        <begin position="39"/>
        <end position="59"/>
    </location>
</feature>
<proteinExistence type="predicted"/>
<dbReference type="GO" id="GO:0080120">
    <property type="term" value="P:CAAX-box protein maturation"/>
    <property type="evidence" value="ECO:0007669"/>
    <property type="project" value="UniProtKB-ARBA"/>
</dbReference>
<feature type="domain" description="CAAX prenyl protease 2/Lysostaphin resistance protein A-like" evidence="2">
    <location>
        <begin position="127"/>
        <end position="213"/>
    </location>
</feature>
<reference evidence="3 4" key="1">
    <citation type="submission" date="2015-04" db="EMBL/GenBank/DDBJ databases">
        <title>Microcin producing Clostridium sp. JC272T.</title>
        <authorList>
            <person name="Jyothsna T."/>
            <person name="Sasikala C."/>
            <person name="Ramana C."/>
        </authorList>
    </citation>
    <scope>NUCLEOTIDE SEQUENCE [LARGE SCALE GENOMIC DNA]</scope>
    <source>
        <strain evidence="3 4">JC272</strain>
    </source>
</reference>
<keyword evidence="4" id="KW-1185">Reference proteome</keyword>
<evidence type="ECO:0000313" key="3">
    <source>
        <dbReference type="EMBL" id="KKY01249.1"/>
    </source>
</evidence>